<accession>A0A1F6Y494</accession>
<organism evidence="2 3">
    <name type="scientific">Candidatus Nomurabacteria bacterium RIFCSPLOWO2_02_FULL_40_67</name>
    <dbReference type="NCBI Taxonomy" id="1801787"/>
    <lineage>
        <taxon>Bacteria</taxon>
        <taxon>Candidatus Nomuraibacteriota</taxon>
    </lineage>
</organism>
<dbReference type="SUPFAM" id="SSF53098">
    <property type="entry name" value="Ribonuclease H-like"/>
    <property type="match status" value="1"/>
</dbReference>
<reference evidence="2 3" key="1">
    <citation type="journal article" date="2016" name="Nat. Commun.">
        <title>Thousands of microbial genomes shed light on interconnected biogeochemical processes in an aquifer system.</title>
        <authorList>
            <person name="Anantharaman K."/>
            <person name="Brown C.T."/>
            <person name="Hug L.A."/>
            <person name="Sharon I."/>
            <person name="Castelle C.J."/>
            <person name="Probst A.J."/>
            <person name="Thomas B.C."/>
            <person name="Singh A."/>
            <person name="Wilkins M.J."/>
            <person name="Karaoz U."/>
            <person name="Brodie E.L."/>
            <person name="Williams K.H."/>
            <person name="Hubbard S.S."/>
            <person name="Banfield J.F."/>
        </authorList>
    </citation>
    <scope>NUCLEOTIDE SEQUENCE [LARGE SCALE GENOMIC DNA]</scope>
</reference>
<evidence type="ECO:0000313" key="2">
    <source>
        <dbReference type="EMBL" id="OGJ01203.1"/>
    </source>
</evidence>
<gene>
    <name evidence="2" type="ORF">A3I23_02870</name>
</gene>
<dbReference type="PROSITE" id="PS50994">
    <property type="entry name" value="INTEGRASE"/>
    <property type="match status" value="1"/>
</dbReference>
<dbReference type="GO" id="GO:0003676">
    <property type="term" value="F:nucleic acid binding"/>
    <property type="evidence" value="ECO:0007669"/>
    <property type="project" value="InterPro"/>
</dbReference>
<dbReference type="InterPro" id="IPR036397">
    <property type="entry name" value="RNaseH_sf"/>
</dbReference>
<dbReference type="Gene3D" id="3.30.420.10">
    <property type="entry name" value="Ribonuclease H-like superfamily/Ribonuclease H"/>
    <property type="match status" value="1"/>
</dbReference>
<dbReference type="GO" id="GO:0015074">
    <property type="term" value="P:DNA integration"/>
    <property type="evidence" value="ECO:0007669"/>
    <property type="project" value="InterPro"/>
</dbReference>
<dbReference type="Proteomes" id="UP000177693">
    <property type="component" value="Unassembled WGS sequence"/>
</dbReference>
<dbReference type="EMBL" id="MFVL01000023">
    <property type="protein sequence ID" value="OGJ01203.1"/>
    <property type="molecule type" value="Genomic_DNA"/>
</dbReference>
<sequence length="390" mass="45096">MNTKKELFGIELNTYLKASKKKKGEILDSLSRQTGMWRESIMRSFKRLQMESAYTLKKKRGRSVYYTPDVIGALKEIWIDSNSCCGELLHPVIAEYVSIFKRDKIWNHNDEATGKLLAMSEATVKRKINGWQCESGRKGISTTTPSAIKERVPVFQGSWHEVQVGFGQIDTVAHCGCSLAGDFIYSCGYVDVSSGWLQYTPQWNKGMEMTKESLEHIRKQLPFSLLHVHPDCGTEFLNQIVMGWCDEEKIDISRSRSYHKNDNGYIEQRNGHIARRWLGYDRLGCKELLPKIIQFLDLVCLYHNHLIAQRLCIGTKLLSNGKHRKTYEKKGMTPYRRLLENEKVSEEIKTKLKIEHEKLNPKILHDKLIKMKSDILKANRLAMEAKQIQI</sequence>
<evidence type="ECO:0000313" key="3">
    <source>
        <dbReference type="Proteomes" id="UP000177693"/>
    </source>
</evidence>
<protein>
    <recommendedName>
        <fullName evidence="1">Integrase catalytic domain-containing protein</fullName>
    </recommendedName>
</protein>
<evidence type="ECO:0000259" key="1">
    <source>
        <dbReference type="PROSITE" id="PS50994"/>
    </source>
</evidence>
<proteinExistence type="predicted"/>
<dbReference type="AlphaFoldDB" id="A0A1F6Y494"/>
<feature type="domain" description="Integrase catalytic" evidence="1">
    <location>
        <begin position="149"/>
        <end position="342"/>
    </location>
</feature>
<dbReference type="InterPro" id="IPR001584">
    <property type="entry name" value="Integrase_cat-core"/>
</dbReference>
<dbReference type="InterPro" id="IPR012337">
    <property type="entry name" value="RNaseH-like_sf"/>
</dbReference>
<comment type="caution">
    <text evidence="2">The sequence shown here is derived from an EMBL/GenBank/DDBJ whole genome shotgun (WGS) entry which is preliminary data.</text>
</comment>
<name>A0A1F6Y494_9BACT</name>